<evidence type="ECO:0000313" key="3">
    <source>
        <dbReference type="Proteomes" id="UP001301769"/>
    </source>
</evidence>
<accession>A0AAN6XXT0</accession>
<dbReference type="AlphaFoldDB" id="A0AAN6XXT0"/>
<evidence type="ECO:0000259" key="1">
    <source>
        <dbReference type="Pfam" id="PF06985"/>
    </source>
</evidence>
<dbReference type="PANTHER" id="PTHR33112:SF13">
    <property type="entry name" value="HETEROKARYON INCOMPATIBILITY DOMAIN-CONTAINING PROTEIN"/>
    <property type="match status" value="1"/>
</dbReference>
<organism evidence="2 3">
    <name type="scientific">Rhypophila decipiens</name>
    <dbReference type="NCBI Taxonomy" id="261697"/>
    <lineage>
        <taxon>Eukaryota</taxon>
        <taxon>Fungi</taxon>
        <taxon>Dikarya</taxon>
        <taxon>Ascomycota</taxon>
        <taxon>Pezizomycotina</taxon>
        <taxon>Sordariomycetes</taxon>
        <taxon>Sordariomycetidae</taxon>
        <taxon>Sordariales</taxon>
        <taxon>Naviculisporaceae</taxon>
        <taxon>Rhypophila</taxon>
    </lineage>
</organism>
<name>A0AAN6XXT0_9PEZI</name>
<dbReference type="Proteomes" id="UP001301769">
    <property type="component" value="Unassembled WGS sequence"/>
</dbReference>
<sequence>MDKIRRLVSRCDSLHSCYDAETEKPALPTRVVDISRGPEQILLREGTGIQDHYVCLSHCWGSKQPLQTTTRNIENHQRNIPWDMFPVVYKEAILISWELGIKYVWIDSLCIVQDSVIDWQRESASMCNVYAGSYLTVAATSSADCSVSMLEPLLSEGPREERERTTECRISNQDDLEQPGHSLISMVESKHGYWDHDFAAFYDIYRHMPLLSRAWTYQEQLLSPRLIHLTPTELVWQCKRGVLCNCGYMNFSGAEFDLPFYRVMETESSQSGDSDGRQIASLWRSIVMRYSKRQLTYDKDKLPALSGLAHMFSQKRPGAKYLAGAWRDADSPSLLLDLMWHRRIELTARNDNGETRCKDWVAPSFSWASIRAEVGSLEEVYVDVLEAHCEPSTLDPMGQVKSGFLKVRGRALAGCVIATEYAGGFCDLILDDGRVHGFIADVEKDELWGAGIGPKNTMRVDVVCVPWARVCRTIMIDDVVFYSGEEWAVVLHSTADSDSKSSINSRVFNRVGMLRGRFLKRSCKTKEEYDAFWAQSPALFGDKRQEFHTFTIL</sequence>
<proteinExistence type="predicted"/>
<dbReference type="EMBL" id="MU858237">
    <property type="protein sequence ID" value="KAK4208590.1"/>
    <property type="molecule type" value="Genomic_DNA"/>
</dbReference>
<dbReference type="PANTHER" id="PTHR33112">
    <property type="entry name" value="DOMAIN PROTEIN, PUTATIVE-RELATED"/>
    <property type="match status" value="1"/>
</dbReference>
<feature type="domain" description="Heterokaryon incompatibility" evidence="1">
    <location>
        <begin position="53"/>
        <end position="219"/>
    </location>
</feature>
<gene>
    <name evidence="2" type="ORF">QBC37DRAFT_296347</name>
</gene>
<evidence type="ECO:0000313" key="2">
    <source>
        <dbReference type="EMBL" id="KAK4208590.1"/>
    </source>
</evidence>
<comment type="caution">
    <text evidence="2">The sequence shown here is derived from an EMBL/GenBank/DDBJ whole genome shotgun (WGS) entry which is preliminary data.</text>
</comment>
<reference evidence="2" key="2">
    <citation type="submission" date="2023-05" db="EMBL/GenBank/DDBJ databases">
        <authorList>
            <consortium name="Lawrence Berkeley National Laboratory"/>
            <person name="Steindorff A."/>
            <person name="Hensen N."/>
            <person name="Bonometti L."/>
            <person name="Westerberg I."/>
            <person name="Brannstrom I.O."/>
            <person name="Guillou S."/>
            <person name="Cros-Aarteil S."/>
            <person name="Calhoun S."/>
            <person name="Haridas S."/>
            <person name="Kuo A."/>
            <person name="Mondo S."/>
            <person name="Pangilinan J."/>
            <person name="Riley R."/>
            <person name="Labutti K."/>
            <person name="Andreopoulos B."/>
            <person name="Lipzen A."/>
            <person name="Chen C."/>
            <person name="Yanf M."/>
            <person name="Daum C."/>
            <person name="Ng V."/>
            <person name="Clum A."/>
            <person name="Ohm R."/>
            <person name="Martin F."/>
            <person name="Silar P."/>
            <person name="Natvig D."/>
            <person name="Lalanne C."/>
            <person name="Gautier V."/>
            <person name="Ament-Velasquez S.L."/>
            <person name="Kruys A."/>
            <person name="Hutchinson M.I."/>
            <person name="Powell A.J."/>
            <person name="Barry K."/>
            <person name="Miller A.N."/>
            <person name="Grigoriev I.V."/>
            <person name="Debuchy R."/>
            <person name="Gladieux P."/>
            <person name="Thoren M.H."/>
            <person name="Johannesson H."/>
        </authorList>
    </citation>
    <scope>NUCLEOTIDE SEQUENCE</scope>
    <source>
        <strain evidence="2">PSN293</strain>
    </source>
</reference>
<reference evidence="2" key="1">
    <citation type="journal article" date="2023" name="Mol. Phylogenet. Evol.">
        <title>Genome-scale phylogeny and comparative genomics of the fungal order Sordariales.</title>
        <authorList>
            <person name="Hensen N."/>
            <person name="Bonometti L."/>
            <person name="Westerberg I."/>
            <person name="Brannstrom I.O."/>
            <person name="Guillou S."/>
            <person name="Cros-Aarteil S."/>
            <person name="Calhoun S."/>
            <person name="Haridas S."/>
            <person name="Kuo A."/>
            <person name="Mondo S."/>
            <person name="Pangilinan J."/>
            <person name="Riley R."/>
            <person name="LaButti K."/>
            <person name="Andreopoulos B."/>
            <person name="Lipzen A."/>
            <person name="Chen C."/>
            <person name="Yan M."/>
            <person name="Daum C."/>
            <person name="Ng V."/>
            <person name="Clum A."/>
            <person name="Steindorff A."/>
            <person name="Ohm R.A."/>
            <person name="Martin F."/>
            <person name="Silar P."/>
            <person name="Natvig D.O."/>
            <person name="Lalanne C."/>
            <person name="Gautier V."/>
            <person name="Ament-Velasquez S.L."/>
            <person name="Kruys A."/>
            <person name="Hutchinson M.I."/>
            <person name="Powell A.J."/>
            <person name="Barry K."/>
            <person name="Miller A.N."/>
            <person name="Grigoriev I.V."/>
            <person name="Debuchy R."/>
            <person name="Gladieux P."/>
            <person name="Hiltunen Thoren M."/>
            <person name="Johannesson H."/>
        </authorList>
    </citation>
    <scope>NUCLEOTIDE SEQUENCE</scope>
    <source>
        <strain evidence="2">PSN293</strain>
    </source>
</reference>
<dbReference type="InterPro" id="IPR010730">
    <property type="entry name" value="HET"/>
</dbReference>
<dbReference type="Pfam" id="PF06985">
    <property type="entry name" value="HET"/>
    <property type="match status" value="1"/>
</dbReference>
<protein>
    <submittedName>
        <fullName evidence="2">Heterokaryon incompatibility protein-domain-containing protein</fullName>
    </submittedName>
</protein>
<keyword evidence="3" id="KW-1185">Reference proteome</keyword>